<sequence length="109" mass="12367">MFEEEAQKFFTIEDCKPHEIVGERSTSLLEKMYPSATDKGGSLELELQRYFSEHPEPKDTDTLGFWRSRGNFFPTLAVMARNGLAIPATSAPSERVFSGSRRSLSYQRA</sequence>
<keyword evidence="2" id="KW-0479">Metal-binding</keyword>
<dbReference type="OrthoDB" id="5147528at2759"/>
<dbReference type="Pfam" id="PF05699">
    <property type="entry name" value="Dimer_Tnp_hAT"/>
    <property type="match status" value="1"/>
</dbReference>
<keyword evidence="3" id="KW-0863">Zinc-finger</keyword>
<gene>
    <name evidence="7" type="ORF">O181_102940</name>
</gene>
<comment type="caution">
    <text evidence="7">The sequence shown here is derived from an EMBL/GenBank/DDBJ whole genome shotgun (WGS) entry which is preliminary data.</text>
</comment>
<dbReference type="GO" id="GO:0005634">
    <property type="term" value="C:nucleus"/>
    <property type="evidence" value="ECO:0007669"/>
    <property type="project" value="UniProtKB-SubCell"/>
</dbReference>
<evidence type="ECO:0000256" key="4">
    <source>
        <dbReference type="ARBA" id="ARBA00022833"/>
    </source>
</evidence>
<organism evidence="7 8">
    <name type="scientific">Austropuccinia psidii MF-1</name>
    <dbReference type="NCBI Taxonomy" id="1389203"/>
    <lineage>
        <taxon>Eukaryota</taxon>
        <taxon>Fungi</taxon>
        <taxon>Dikarya</taxon>
        <taxon>Basidiomycota</taxon>
        <taxon>Pucciniomycotina</taxon>
        <taxon>Pucciniomycetes</taxon>
        <taxon>Pucciniales</taxon>
        <taxon>Sphaerophragmiaceae</taxon>
        <taxon>Austropuccinia</taxon>
    </lineage>
</organism>
<evidence type="ECO:0000256" key="5">
    <source>
        <dbReference type="ARBA" id="ARBA00023242"/>
    </source>
</evidence>
<dbReference type="InterPro" id="IPR008906">
    <property type="entry name" value="HATC_C_dom"/>
</dbReference>
<evidence type="ECO:0000313" key="7">
    <source>
        <dbReference type="EMBL" id="MBW0563225.1"/>
    </source>
</evidence>
<keyword evidence="5" id="KW-0539">Nucleus</keyword>
<accession>A0A9Q3PJ96</accession>
<protein>
    <recommendedName>
        <fullName evidence="6">HAT C-terminal dimerisation domain-containing protein</fullName>
    </recommendedName>
</protein>
<evidence type="ECO:0000256" key="2">
    <source>
        <dbReference type="ARBA" id="ARBA00022723"/>
    </source>
</evidence>
<dbReference type="InterPro" id="IPR052035">
    <property type="entry name" value="ZnF_BED_domain_contain"/>
</dbReference>
<dbReference type="AlphaFoldDB" id="A0A9Q3PJ96"/>
<evidence type="ECO:0000259" key="6">
    <source>
        <dbReference type="Pfam" id="PF05699"/>
    </source>
</evidence>
<evidence type="ECO:0000256" key="1">
    <source>
        <dbReference type="ARBA" id="ARBA00004123"/>
    </source>
</evidence>
<comment type="subcellular location">
    <subcellularLocation>
        <location evidence="1">Nucleus</location>
    </subcellularLocation>
</comment>
<dbReference type="PANTHER" id="PTHR46481:SF10">
    <property type="entry name" value="ZINC FINGER BED DOMAIN-CONTAINING PROTEIN 39"/>
    <property type="match status" value="1"/>
</dbReference>
<dbReference type="GO" id="GO:0008270">
    <property type="term" value="F:zinc ion binding"/>
    <property type="evidence" value="ECO:0007669"/>
    <property type="project" value="UniProtKB-KW"/>
</dbReference>
<feature type="domain" description="HAT C-terminal dimerisation" evidence="6">
    <location>
        <begin position="46"/>
        <end position="108"/>
    </location>
</feature>
<name>A0A9Q3PJ96_9BASI</name>
<evidence type="ECO:0000256" key="3">
    <source>
        <dbReference type="ARBA" id="ARBA00022771"/>
    </source>
</evidence>
<dbReference type="Proteomes" id="UP000765509">
    <property type="component" value="Unassembled WGS sequence"/>
</dbReference>
<keyword evidence="8" id="KW-1185">Reference proteome</keyword>
<dbReference type="InterPro" id="IPR012337">
    <property type="entry name" value="RNaseH-like_sf"/>
</dbReference>
<keyword evidence="4" id="KW-0862">Zinc</keyword>
<dbReference type="PANTHER" id="PTHR46481">
    <property type="entry name" value="ZINC FINGER BED DOMAIN-CONTAINING PROTEIN 4"/>
    <property type="match status" value="1"/>
</dbReference>
<proteinExistence type="predicted"/>
<dbReference type="SUPFAM" id="SSF53098">
    <property type="entry name" value="Ribonuclease H-like"/>
    <property type="match status" value="1"/>
</dbReference>
<reference evidence="7" key="1">
    <citation type="submission" date="2021-03" db="EMBL/GenBank/DDBJ databases">
        <title>Draft genome sequence of rust myrtle Austropuccinia psidii MF-1, a brazilian biotype.</title>
        <authorList>
            <person name="Quecine M.C."/>
            <person name="Pachon D.M.R."/>
            <person name="Bonatelli M.L."/>
            <person name="Correr F.H."/>
            <person name="Franceschini L.M."/>
            <person name="Leite T.F."/>
            <person name="Margarido G.R.A."/>
            <person name="Almeida C.A."/>
            <person name="Ferrarezi J.A."/>
            <person name="Labate C.A."/>
        </authorList>
    </citation>
    <scope>NUCLEOTIDE SEQUENCE</scope>
    <source>
        <strain evidence="7">MF-1</strain>
    </source>
</reference>
<evidence type="ECO:0000313" key="8">
    <source>
        <dbReference type="Proteomes" id="UP000765509"/>
    </source>
</evidence>
<dbReference type="GO" id="GO:0046983">
    <property type="term" value="F:protein dimerization activity"/>
    <property type="evidence" value="ECO:0007669"/>
    <property type="project" value="InterPro"/>
</dbReference>
<dbReference type="EMBL" id="AVOT02073925">
    <property type="protein sequence ID" value="MBW0563225.1"/>
    <property type="molecule type" value="Genomic_DNA"/>
</dbReference>